<proteinExistence type="predicted"/>
<dbReference type="KEGG" id="ndv:NDEV_2039"/>
<dbReference type="AlphaFoldDB" id="A0A128A636"/>
<evidence type="ECO:0000313" key="1">
    <source>
        <dbReference type="EMBL" id="CUR52801.1"/>
    </source>
</evidence>
<keyword evidence="2" id="KW-1185">Reference proteome</keyword>
<name>A0A128A636_9ARCH</name>
<organism evidence="1 2">
    <name type="scientific">Nitrosotalea devaniterrae</name>
    <dbReference type="NCBI Taxonomy" id="1078905"/>
    <lineage>
        <taxon>Archaea</taxon>
        <taxon>Nitrososphaerota</taxon>
        <taxon>Nitrososphaeria</taxon>
        <taxon>Nitrosotaleales</taxon>
        <taxon>Nitrosotaleaceae</taxon>
        <taxon>Nitrosotalea</taxon>
    </lineage>
</organism>
<accession>A0A128A636</accession>
<dbReference type="Proteomes" id="UP000196239">
    <property type="component" value="Chromosome 1"/>
</dbReference>
<dbReference type="EMBL" id="LN890280">
    <property type="protein sequence ID" value="CUR52801.1"/>
    <property type="molecule type" value="Genomic_DNA"/>
</dbReference>
<evidence type="ECO:0000313" key="2">
    <source>
        <dbReference type="Proteomes" id="UP000196239"/>
    </source>
</evidence>
<gene>
    <name evidence="1" type="ORF">NDEV_2039</name>
</gene>
<protein>
    <submittedName>
        <fullName evidence="1">Uncharacterized protein</fullName>
    </submittedName>
</protein>
<sequence length="101" mass="11811">MAKLYLDALKVTHTNERTNFPSNNSRNLVKTGLIQSLKYGQYLRTLIINSGELSCKLENLFGISSHVTWTNKCSRKSNTFNVYSHDKSQKQRFCQVIRRYY</sequence>
<reference evidence="2" key="1">
    <citation type="submission" date="2015-10" db="EMBL/GenBank/DDBJ databases">
        <authorList>
            <person name="Lehtovirta-Morley L.E."/>
            <person name="Vieille C."/>
        </authorList>
    </citation>
    <scope>NUCLEOTIDE SEQUENCE [LARGE SCALE GENOMIC DNA]</scope>
</reference>